<evidence type="ECO:0000256" key="4">
    <source>
        <dbReference type="ARBA" id="ARBA00022723"/>
    </source>
</evidence>
<dbReference type="GO" id="GO:0004659">
    <property type="term" value="F:prenyltransferase activity"/>
    <property type="evidence" value="ECO:0007669"/>
    <property type="project" value="InterPro"/>
</dbReference>
<dbReference type="InterPro" id="IPR000092">
    <property type="entry name" value="Polyprenyl_synt"/>
</dbReference>
<comment type="similarity">
    <text evidence="2">Belongs to the FPP/GGPP synthase family.</text>
</comment>
<organism evidence="6">
    <name type="scientific">marine sediment metagenome</name>
    <dbReference type="NCBI Taxonomy" id="412755"/>
    <lineage>
        <taxon>unclassified sequences</taxon>
        <taxon>metagenomes</taxon>
        <taxon>ecological metagenomes</taxon>
    </lineage>
</organism>
<dbReference type="PANTHER" id="PTHR12001:SF85">
    <property type="entry name" value="SHORT CHAIN ISOPRENYL DIPHOSPHATE SYNTHASE"/>
    <property type="match status" value="1"/>
</dbReference>
<dbReference type="PROSITE" id="PS00723">
    <property type="entry name" value="POLYPRENYL_SYNTHASE_1"/>
    <property type="match status" value="1"/>
</dbReference>
<dbReference type="GO" id="GO:0008299">
    <property type="term" value="P:isoprenoid biosynthetic process"/>
    <property type="evidence" value="ECO:0007669"/>
    <property type="project" value="InterPro"/>
</dbReference>
<keyword evidence="4" id="KW-0479">Metal-binding</keyword>
<dbReference type="GO" id="GO:0046872">
    <property type="term" value="F:metal ion binding"/>
    <property type="evidence" value="ECO:0007669"/>
    <property type="project" value="UniProtKB-KW"/>
</dbReference>
<evidence type="ECO:0000313" key="6">
    <source>
        <dbReference type="EMBL" id="KKM25228.1"/>
    </source>
</evidence>
<protein>
    <recommendedName>
        <fullName evidence="7">Polyprenyl synthetase</fullName>
    </recommendedName>
</protein>
<evidence type="ECO:0000256" key="5">
    <source>
        <dbReference type="ARBA" id="ARBA00022842"/>
    </source>
</evidence>
<evidence type="ECO:0008006" key="7">
    <source>
        <dbReference type="Google" id="ProtNLM"/>
    </source>
</evidence>
<dbReference type="InterPro" id="IPR008949">
    <property type="entry name" value="Isoprenoid_synthase_dom_sf"/>
</dbReference>
<dbReference type="AlphaFoldDB" id="A0A0F9KSW8"/>
<comment type="cofactor">
    <cofactor evidence="1">
        <name>Mg(2+)</name>
        <dbReference type="ChEBI" id="CHEBI:18420"/>
    </cofactor>
</comment>
<keyword evidence="5" id="KW-0460">Magnesium</keyword>
<feature type="non-terminal residue" evidence="6">
    <location>
        <position position="367"/>
    </location>
</feature>
<dbReference type="PANTHER" id="PTHR12001">
    <property type="entry name" value="GERANYLGERANYL PYROPHOSPHATE SYNTHASE"/>
    <property type="match status" value="1"/>
</dbReference>
<comment type="caution">
    <text evidence="6">The sequence shown here is derived from an EMBL/GenBank/DDBJ whole genome shotgun (WGS) entry which is preliminary data.</text>
</comment>
<sequence>MIEAIFKTEKAVVDEELRKYFTSLYKKEKDVLLKDFINQLGVFILNKKAKRIHPILLIAAYAGIVNPMYLEDQIEQIREISIAVELLHSGHLIHDDLLDDDMIRRGTPTFHVQLKNELNQVYKDIDLPNKDEFVRLYGRDMSIVGGTQGYLLGLNILKSSKFPEQIKLLAINEYTEAMDFIMKGQLIEEYMNYNNITMSLEQYLNIAEYQRARMFEKSTKIGAILAKGNIHYQIKPLSDAMLSIGQAHAIRDDILDLEDDIKSKKKKIIYILAVQNTDENQSKSLNEIYHKDVLTKNDIKEVEDIYKKTNAMIIAEHLAKNLVEQSKNYLKGIYPDLNKKQKVFFNEFSEFVSKRDFKLITNRFFYG</sequence>
<dbReference type="Pfam" id="PF00348">
    <property type="entry name" value="polyprenyl_synt"/>
    <property type="match status" value="1"/>
</dbReference>
<gene>
    <name evidence="6" type="ORF">LCGC14_1597060</name>
</gene>
<dbReference type="SUPFAM" id="SSF48576">
    <property type="entry name" value="Terpenoid synthases"/>
    <property type="match status" value="1"/>
</dbReference>
<evidence type="ECO:0000256" key="3">
    <source>
        <dbReference type="ARBA" id="ARBA00022679"/>
    </source>
</evidence>
<dbReference type="EMBL" id="LAZR01012757">
    <property type="protein sequence ID" value="KKM25228.1"/>
    <property type="molecule type" value="Genomic_DNA"/>
</dbReference>
<dbReference type="Gene3D" id="1.10.600.10">
    <property type="entry name" value="Farnesyl Diphosphate Synthase"/>
    <property type="match status" value="1"/>
</dbReference>
<reference evidence="6" key="1">
    <citation type="journal article" date="2015" name="Nature">
        <title>Complex archaea that bridge the gap between prokaryotes and eukaryotes.</title>
        <authorList>
            <person name="Spang A."/>
            <person name="Saw J.H."/>
            <person name="Jorgensen S.L."/>
            <person name="Zaremba-Niedzwiedzka K."/>
            <person name="Martijn J."/>
            <person name="Lind A.E."/>
            <person name="van Eijk R."/>
            <person name="Schleper C."/>
            <person name="Guy L."/>
            <person name="Ettema T.J."/>
        </authorList>
    </citation>
    <scope>NUCLEOTIDE SEQUENCE</scope>
</reference>
<name>A0A0F9KSW8_9ZZZZ</name>
<proteinExistence type="inferred from homology"/>
<evidence type="ECO:0000256" key="2">
    <source>
        <dbReference type="ARBA" id="ARBA00006706"/>
    </source>
</evidence>
<evidence type="ECO:0000256" key="1">
    <source>
        <dbReference type="ARBA" id="ARBA00001946"/>
    </source>
</evidence>
<accession>A0A0F9KSW8</accession>
<dbReference type="InterPro" id="IPR033749">
    <property type="entry name" value="Polyprenyl_synt_CS"/>
</dbReference>
<keyword evidence="3" id="KW-0808">Transferase</keyword>